<keyword evidence="1" id="KW-0238">DNA-binding</keyword>
<evidence type="ECO:0000313" key="3">
    <source>
        <dbReference type="EMBL" id="PUA32607.1"/>
    </source>
</evidence>
<protein>
    <recommendedName>
        <fullName evidence="2">Cas12f1-like TNB domain-containing protein</fullName>
    </recommendedName>
</protein>
<dbReference type="Pfam" id="PF07282">
    <property type="entry name" value="Cas12f1-like_TNB"/>
    <property type="match status" value="1"/>
</dbReference>
<dbReference type="InterPro" id="IPR010095">
    <property type="entry name" value="Cas12f1-like_TNB"/>
</dbReference>
<reference evidence="3 4" key="1">
    <citation type="submission" date="2017-04" db="EMBL/GenBank/DDBJ databases">
        <title>Draft Aigarchaeota genome from a New Zealand hot spring.</title>
        <authorList>
            <person name="Reysenbach A.-L."/>
            <person name="Donaho J.A."/>
            <person name="Gerhart J."/>
            <person name="Kelley J.F."/>
            <person name="Kouba K."/>
            <person name="Podar M."/>
            <person name="Stott M."/>
        </authorList>
    </citation>
    <scope>NUCLEOTIDE SEQUENCE [LARGE SCALE GENOMIC DNA]</scope>
    <source>
        <strain evidence="3">NZ13_MG1</strain>
    </source>
</reference>
<name>A0A2R7Y5F1_9ARCH</name>
<dbReference type="AlphaFoldDB" id="A0A2R7Y5F1"/>
<accession>A0A2R7Y5F1</accession>
<dbReference type="EMBL" id="NDWU01000008">
    <property type="protein sequence ID" value="PUA32607.1"/>
    <property type="molecule type" value="Genomic_DNA"/>
</dbReference>
<dbReference type="GO" id="GO:0003677">
    <property type="term" value="F:DNA binding"/>
    <property type="evidence" value="ECO:0007669"/>
    <property type="project" value="UniProtKB-KW"/>
</dbReference>
<evidence type="ECO:0000256" key="1">
    <source>
        <dbReference type="ARBA" id="ARBA00023125"/>
    </source>
</evidence>
<comment type="caution">
    <text evidence="3">The sequence shown here is derived from an EMBL/GenBank/DDBJ whole genome shotgun (WGS) entry which is preliminary data.</text>
</comment>
<proteinExistence type="predicted"/>
<dbReference type="NCBIfam" id="TIGR01766">
    <property type="entry name" value="IS200/IS605 family accessory protein TnpB-like domain"/>
    <property type="match status" value="1"/>
</dbReference>
<organism evidence="3 4">
    <name type="scientific">Candidatus Terraquivivens tikiterensis</name>
    <dbReference type="NCBI Taxonomy" id="1980982"/>
    <lineage>
        <taxon>Archaea</taxon>
        <taxon>Nitrososphaerota</taxon>
        <taxon>Candidatus Wolframiiraptoraceae</taxon>
        <taxon>Candidatus Terraquivivens</taxon>
    </lineage>
</organism>
<feature type="non-terminal residue" evidence="3">
    <location>
        <position position="1"/>
    </location>
</feature>
<evidence type="ECO:0000313" key="4">
    <source>
        <dbReference type="Proteomes" id="UP000244066"/>
    </source>
</evidence>
<gene>
    <name evidence="3" type="ORF">B9J98_03905</name>
</gene>
<dbReference type="Proteomes" id="UP000244066">
    <property type="component" value="Unassembled WGS sequence"/>
</dbReference>
<evidence type="ECO:0000259" key="2">
    <source>
        <dbReference type="Pfam" id="PF07282"/>
    </source>
</evidence>
<sequence>ARVNRAKTSKNLRKLYRIRQRRFRHAINAMIKTIIEDAYALSVSEIVLGKLKGIRESNHSNKANAMINNFWSFKYIIRRIREKAEEYGIKVAEVSEHKTSSICPRCRSGRVIKRGRLFECLDCGVEANRDSVGVLNIGLAWGAKLPAGAVNGAMARPLLLRWDGMRWEPRRAMSDQPMRTLEARISRL</sequence>
<feature type="domain" description="Cas12f1-like TNB" evidence="2">
    <location>
        <begin position="73"/>
        <end position="137"/>
    </location>
</feature>